<dbReference type="InterPro" id="IPR036291">
    <property type="entry name" value="NAD(P)-bd_dom_sf"/>
</dbReference>
<keyword evidence="9" id="KW-1185">Reference proteome</keyword>
<dbReference type="Pfam" id="PF00107">
    <property type="entry name" value="ADH_zinc_N"/>
    <property type="match status" value="1"/>
</dbReference>
<dbReference type="SMART" id="SM00829">
    <property type="entry name" value="PKS_ER"/>
    <property type="match status" value="1"/>
</dbReference>
<dbReference type="InterPro" id="IPR013149">
    <property type="entry name" value="ADH-like_C"/>
</dbReference>
<evidence type="ECO:0000256" key="2">
    <source>
        <dbReference type="ARBA" id="ARBA00008072"/>
    </source>
</evidence>
<gene>
    <name evidence="8" type="ORF">MU0050_001735</name>
</gene>
<dbReference type="InterPro" id="IPR011032">
    <property type="entry name" value="GroES-like_sf"/>
</dbReference>
<dbReference type="Pfam" id="PF08240">
    <property type="entry name" value="ADH_N"/>
    <property type="match status" value="1"/>
</dbReference>
<evidence type="ECO:0000313" key="9">
    <source>
        <dbReference type="Proteomes" id="UP001190466"/>
    </source>
</evidence>
<proteinExistence type="inferred from homology"/>
<protein>
    <submittedName>
        <fullName evidence="8">Zinc-binding dehydrogenase</fullName>
    </submittedName>
</protein>
<evidence type="ECO:0000256" key="1">
    <source>
        <dbReference type="ARBA" id="ARBA00001947"/>
    </source>
</evidence>
<comment type="cofactor">
    <cofactor evidence="1 6">
        <name>Zn(2+)</name>
        <dbReference type="ChEBI" id="CHEBI:29105"/>
    </cofactor>
</comment>
<dbReference type="SUPFAM" id="SSF50129">
    <property type="entry name" value="GroES-like"/>
    <property type="match status" value="1"/>
</dbReference>
<dbReference type="Proteomes" id="UP001190466">
    <property type="component" value="Chromosome"/>
</dbReference>
<sequence length="319" mass="31977">MQAWQFSTAEAGLELTEVDAPAPGPGEVLIDVAAAGMCHSDVHIVNGHGDDWLRKRPITLGHEVAGTVSGLGAGVTGLNVGDRVAVALPAHPIEQADFTNGIGLGFDGGYAKQAVAPRDIVVAIPDGVPFTHAAVATDSIATAYHAVVAEAGVQAGAKVAVIGLGGLGLSAVAVAKTLGATVYGVDINTAVFDTAREQGAAECFANIGEVPTPIDAVLDFAGMGTTTAEAIAAVKPGGRVVVVGLGAPEANIPTHLLVTKNVQLRGSLGASIPDLEAVLELLATGQIVPAIEEVPFAEVPAALARIEAGQVQGRLVTCP</sequence>
<dbReference type="InterPro" id="IPR020843">
    <property type="entry name" value="ER"/>
</dbReference>
<evidence type="ECO:0000259" key="7">
    <source>
        <dbReference type="SMART" id="SM00829"/>
    </source>
</evidence>
<keyword evidence="3 6" id="KW-0479">Metal-binding</keyword>
<evidence type="ECO:0000256" key="6">
    <source>
        <dbReference type="RuleBase" id="RU361277"/>
    </source>
</evidence>
<organism evidence="8 9">
    <name type="scientific">[Mycobacterium] wendilense</name>
    <dbReference type="NCBI Taxonomy" id="3064284"/>
    <lineage>
        <taxon>Bacteria</taxon>
        <taxon>Bacillati</taxon>
        <taxon>Actinomycetota</taxon>
        <taxon>Actinomycetes</taxon>
        <taxon>Mycobacteriales</taxon>
        <taxon>Mycobacteriaceae</taxon>
        <taxon>Mycolicibacter</taxon>
    </lineage>
</organism>
<dbReference type="RefSeq" id="WP_316516050.1">
    <property type="nucleotide sequence ID" value="NZ_OY726395.1"/>
</dbReference>
<evidence type="ECO:0000256" key="4">
    <source>
        <dbReference type="ARBA" id="ARBA00022833"/>
    </source>
</evidence>
<evidence type="ECO:0000313" key="8">
    <source>
        <dbReference type="EMBL" id="CAJ1581802.1"/>
    </source>
</evidence>
<dbReference type="PANTHER" id="PTHR43350">
    <property type="entry name" value="NAD-DEPENDENT ALCOHOL DEHYDROGENASE"/>
    <property type="match status" value="1"/>
</dbReference>
<dbReference type="Gene3D" id="3.90.180.10">
    <property type="entry name" value="Medium-chain alcohol dehydrogenases, catalytic domain"/>
    <property type="match status" value="1"/>
</dbReference>
<reference evidence="8 9" key="1">
    <citation type="submission" date="2023-08" db="EMBL/GenBank/DDBJ databases">
        <authorList>
            <person name="Folkvardsen B D."/>
            <person name="Norman A."/>
        </authorList>
    </citation>
    <scope>NUCLEOTIDE SEQUENCE [LARGE SCALE GENOMIC DNA]</scope>
    <source>
        <strain evidence="8 9">Mu0050</strain>
    </source>
</reference>
<feature type="domain" description="Enoyl reductase (ER)" evidence="7">
    <location>
        <begin position="12"/>
        <end position="317"/>
    </location>
</feature>
<dbReference type="Gene3D" id="3.40.50.720">
    <property type="entry name" value="NAD(P)-binding Rossmann-like Domain"/>
    <property type="match status" value="1"/>
</dbReference>
<dbReference type="EMBL" id="OY726395">
    <property type="protein sequence ID" value="CAJ1581802.1"/>
    <property type="molecule type" value="Genomic_DNA"/>
</dbReference>
<dbReference type="InterPro" id="IPR013154">
    <property type="entry name" value="ADH-like_N"/>
</dbReference>
<accession>A0ABM9MCD6</accession>
<keyword evidence="4 6" id="KW-0862">Zinc</keyword>
<evidence type="ECO:0000256" key="3">
    <source>
        <dbReference type="ARBA" id="ARBA00022723"/>
    </source>
</evidence>
<dbReference type="PANTHER" id="PTHR43350:SF17">
    <property type="entry name" value="NAD-DEPENDENT ALCOHOL DEHYDROGENASE"/>
    <property type="match status" value="1"/>
</dbReference>
<comment type="similarity">
    <text evidence="2 6">Belongs to the zinc-containing alcohol dehydrogenase family.</text>
</comment>
<evidence type="ECO:0000256" key="5">
    <source>
        <dbReference type="ARBA" id="ARBA00023002"/>
    </source>
</evidence>
<dbReference type="CDD" id="cd08254">
    <property type="entry name" value="hydroxyacyl_CoA_DH"/>
    <property type="match status" value="1"/>
</dbReference>
<name>A0ABM9MCD6_9MYCO</name>
<dbReference type="SUPFAM" id="SSF51735">
    <property type="entry name" value="NAD(P)-binding Rossmann-fold domains"/>
    <property type="match status" value="1"/>
</dbReference>
<dbReference type="PROSITE" id="PS00059">
    <property type="entry name" value="ADH_ZINC"/>
    <property type="match status" value="1"/>
</dbReference>
<dbReference type="InterPro" id="IPR002328">
    <property type="entry name" value="ADH_Zn_CS"/>
</dbReference>
<keyword evidence="5" id="KW-0560">Oxidoreductase</keyword>